<organism evidence="6 7">
    <name type="scientific">Aquirhabdus parva</name>
    <dbReference type="NCBI Taxonomy" id="2283318"/>
    <lineage>
        <taxon>Bacteria</taxon>
        <taxon>Pseudomonadati</taxon>
        <taxon>Pseudomonadota</taxon>
        <taxon>Gammaproteobacteria</taxon>
        <taxon>Moraxellales</taxon>
        <taxon>Moraxellaceae</taxon>
        <taxon>Aquirhabdus</taxon>
    </lineage>
</organism>
<dbReference type="OrthoDB" id="116240at2"/>
<dbReference type="PROSITE" id="PS50977">
    <property type="entry name" value="HTH_TETR_2"/>
    <property type="match status" value="1"/>
</dbReference>
<dbReference type="SUPFAM" id="SSF46689">
    <property type="entry name" value="Homeodomain-like"/>
    <property type="match status" value="1"/>
</dbReference>
<sequence>MNKKTKQEDILETALLLFSEHGYHAVGIDRIIAEAKIAKMTLYKYFPSKELLIESVLLKRDSLLRASILEAVNKASDPIHKLKAIFDWYEVWFKSIQFHGCMFIRASEEFPDAKSNIRTISQNHKMWLTELMQESLEEIGVESPLEVASHLLVILDGLTVKLTMFDSPVVNQTEIAWKYTKQVIESSVSLPS</sequence>
<evidence type="ECO:0000313" key="6">
    <source>
        <dbReference type="EMBL" id="AXI04078.1"/>
    </source>
</evidence>
<protein>
    <submittedName>
        <fullName evidence="6">TetR/AcrR family transcriptional regulator</fullName>
    </submittedName>
</protein>
<keyword evidence="1" id="KW-0805">Transcription regulation</keyword>
<proteinExistence type="predicted"/>
<evidence type="ECO:0000256" key="1">
    <source>
        <dbReference type="ARBA" id="ARBA00023015"/>
    </source>
</evidence>
<dbReference type="Proteomes" id="UP000253940">
    <property type="component" value="Chromosome"/>
</dbReference>
<name>A0A345P9W9_9GAMM</name>
<dbReference type="Pfam" id="PF00440">
    <property type="entry name" value="TetR_N"/>
    <property type="match status" value="1"/>
</dbReference>
<feature type="domain" description="HTH tetR-type" evidence="5">
    <location>
        <begin position="4"/>
        <end position="64"/>
    </location>
</feature>
<dbReference type="InterPro" id="IPR036271">
    <property type="entry name" value="Tet_transcr_reg_TetR-rel_C_sf"/>
</dbReference>
<dbReference type="AlphaFoldDB" id="A0A345P9W9"/>
<dbReference type="InterPro" id="IPR001647">
    <property type="entry name" value="HTH_TetR"/>
</dbReference>
<dbReference type="Gene3D" id="1.10.357.10">
    <property type="entry name" value="Tetracycline Repressor, domain 2"/>
    <property type="match status" value="1"/>
</dbReference>
<dbReference type="PANTHER" id="PTHR47506:SF1">
    <property type="entry name" value="HTH-TYPE TRANSCRIPTIONAL REGULATOR YJDC"/>
    <property type="match status" value="1"/>
</dbReference>
<dbReference type="RefSeq" id="WP_114900186.1">
    <property type="nucleotide sequence ID" value="NZ_CP031222.1"/>
</dbReference>
<keyword evidence="3" id="KW-0804">Transcription</keyword>
<dbReference type="PRINTS" id="PR00455">
    <property type="entry name" value="HTHTETR"/>
</dbReference>
<evidence type="ECO:0000256" key="2">
    <source>
        <dbReference type="ARBA" id="ARBA00023125"/>
    </source>
</evidence>
<evidence type="ECO:0000259" key="5">
    <source>
        <dbReference type="PROSITE" id="PS50977"/>
    </source>
</evidence>
<keyword evidence="2 4" id="KW-0238">DNA-binding</keyword>
<feature type="DNA-binding region" description="H-T-H motif" evidence="4">
    <location>
        <begin position="27"/>
        <end position="46"/>
    </location>
</feature>
<dbReference type="PANTHER" id="PTHR47506">
    <property type="entry name" value="TRANSCRIPTIONAL REGULATORY PROTEIN"/>
    <property type="match status" value="1"/>
</dbReference>
<dbReference type="EMBL" id="CP031222">
    <property type="protein sequence ID" value="AXI04078.1"/>
    <property type="molecule type" value="Genomic_DNA"/>
</dbReference>
<reference evidence="6 7" key="1">
    <citation type="submission" date="2018-07" db="EMBL/GenBank/DDBJ databases">
        <title>Genome sequencing of Moraxellaceae gen. HYN0046.</title>
        <authorList>
            <person name="Kim M."/>
            <person name="Yi H."/>
        </authorList>
    </citation>
    <scope>NUCLEOTIDE SEQUENCE [LARGE SCALE GENOMIC DNA]</scope>
    <source>
        <strain evidence="6 7">HYN0046</strain>
    </source>
</reference>
<accession>A0A345P9W9</accession>
<dbReference type="InterPro" id="IPR009057">
    <property type="entry name" value="Homeodomain-like_sf"/>
</dbReference>
<keyword evidence="7" id="KW-1185">Reference proteome</keyword>
<evidence type="ECO:0000256" key="3">
    <source>
        <dbReference type="ARBA" id="ARBA00023163"/>
    </source>
</evidence>
<dbReference type="KEGG" id="mbah:HYN46_15260"/>
<evidence type="ECO:0000313" key="7">
    <source>
        <dbReference type="Proteomes" id="UP000253940"/>
    </source>
</evidence>
<dbReference type="GO" id="GO:0003677">
    <property type="term" value="F:DNA binding"/>
    <property type="evidence" value="ECO:0007669"/>
    <property type="project" value="UniProtKB-UniRule"/>
</dbReference>
<evidence type="ECO:0000256" key="4">
    <source>
        <dbReference type="PROSITE-ProRule" id="PRU00335"/>
    </source>
</evidence>
<gene>
    <name evidence="6" type="ORF">HYN46_15260</name>
</gene>
<dbReference type="SUPFAM" id="SSF48498">
    <property type="entry name" value="Tetracyclin repressor-like, C-terminal domain"/>
    <property type="match status" value="1"/>
</dbReference>